<keyword evidence="3" id="KW-1185">Reference proteome</keyword>
<organism evidence="2 3">
    <name type="scientific">Vigna unguiculata</name>
    <name type="common">Cowpea</name>
    <dbReference type="NCBI Taxonomy" id="3917"/>
    <lineage>
        <taxon>Eukaryota</taxon>
        <taxon>Viridiplantae</taxon>
        <taxon>Streptophyta</taxon>
        <taxon>Embryophyta</taxon>
        <taxon>Tracheophyta</taxon>
        <taxon>Spermatophyta</taxon>
        <taxon>Magnoliopsida</taxon>
        <taxon>eudicotyledons</taxon>
        <taxon>Gunneridae</taxon>
        <taxon>Pentapetalae</taxon>
        <taxon>rosids</taxon>
        <taxon>fabids</taxon>
        <taxon>Fabales</taxon>
        <taxon>Fabaceae</taxon>
        <taxon>Papilionoideae</taxon>
        <taxon>50 kb inversion clade</taxon>
        <taxon>NPAAA clade</taxon>
        <taxon>indigoferoid/millettioid clade</taxon>
        <taxon>Phaseoleae</taxon>
        <taxon>Vigna</taxon>
    </lineage>
</organism>
<accession>A0A4D6NSP6</accession>
<evidence type="ECO:0000313" key="3">
    <source>
        <dbReference type="Proteomes" id="UP000501690"/>
    </source>
</evidence>
<dbReference type="EMBL" id="CP039355">
    <property type="protein sequence ID" value="QCE14787.1"/>
    <property type="molecule type" value="Genomic_DNA"/>
</dbReference>
<feature type="region of interest" description="Disordered" evidence="1">
    <location>
        <begin position="1"/>
        <end position="66"/>
    </location>
</feature>
<gene>
    <name evidence="2" type="ORF">DEO72_LG11g1793</name>
</gene>
<dbReference type="Proteomes" id="UP000501690">
    <property type="component" value="Linkage Group LG11"/>
</dbReference>
<sequence length="110" mass="12361">MVVPSANIGRGCTHPLHGLEDSPARDRRQRVQPPQGRRRFRRHRRGNRDVAGARGLHGSSPRDHPSSILVTRFKNAMRPHSTVDELQFAGDEATDRGFSPLGFLFRLMLG</sequence>
<reference evidence="2 3" key="1">
    <citation type="submission" date="2019-04" db="EMBL/GenBank/DDBJ databases">
        <title>An improved genome assembly and genetic linkage map for asparagus bean, Vigna unguiculata ssp. sesquipedialis.</title>
        <authorList>
            <person name="Xia Q."/>
            <person name="Zhang R."/>
            <person name="Dong Y."/>
        </authorList>
    </citation>
    <scope>NUCLEOTIDE SEQUENCE [LARGE SCALE GENOMIC DNA]</scope>
    <source>
        <tissue evidence="2">Leaf</tissue>
    </source>
</reference>
<name>A0A4D6NSP6_VIGUN</name>
<feature type="compositionally biased region" description="Basic residues" evidence="1">
    <location>
        <begin position="36"/>
        <end position="46"/>
    </location>
</feature>
<evidence type="ECO:0000313" key="2">
    <source>
        <dbReference type="EMBL" id="QCE14787.1"/>
    </source>
</evidence>
<evidence type="ECO:0000256" key="1">
    <source>
        <dbReference type="SAM" id="MobiDB-lite"/>
    </source>
</evidence>
<dbReference type="AlphaFoldDB" id="A0A4D6NSP6"/>
<feature type="compositionally biased region" description="Basic and acidic residues" evidence="1">
    <location>
        <begin position="17"/>
        <end position="26"/>
    </location>
</feature>
<proteinExistence type="predicted"/>
<protein>
    <submittedName>
        <fullName evidence="2">Uncharacterized protein</fullName>
    </submittedName>
</protein>